<dbReference type="Proteomes" id="UP000233551">
    <property type="component" value="Unassembled WGS sequence"/>
</dbReference>
<dbReference type="STRING" id="22663.A0A2I0HTP0"/>
<keyword evidence="2" id="KW-1185">Reference proteome</keyword>
<gene>
    <name evidence="1" type="ORF">CRG98_044521</name>
</gene>
<sequence length="289" mass="32938">MGVVEEPGSYHLPYQPPFPSHALQGGAGGVVKRPTESIRRDLLVELKWISSGMCEEWLIDLERELEEVLSQEELLWYQKSRSNRVRLGDGNTRYSHSKAIIKRKAIRIVGLRLADGNWCFDDDTLKNFITSHFWRFYSGSEGLERPTTSLPFPCVEAERLKQLEEEVSVDEVKRALWGMFPFKAPGPDGFHAFFYQANWSVVEQQVVKLVSEIMDGKRSAREVNNTLIVLIPKVDLQKACDGLAWDFIEDTLRVVGIPVKLREVIMDCVTSPTLQVMWNGETTEAFSMG</sequence>
<evidence type="ECO:0000313" key="2">
    <source>
        <dbReference type="Proteomes" id="UP000233551"/>
    </source>
</evidence>
<proteinExistence type="predicted"/>
<accession>A0A2I0HTP0</accession>
<reference evidence="1 2" key="1">
    <citation type="submission" date="2017-11" db="EMBL/GenBank/DDBJ databases">
        <title>De-novo sequencing of pomegranate (Punica granatum L.) genome.</title>
        <authorList>
            <person name="Akparov Z."/>
            <person name="Amiraslanov A."/>
            <person name="Hajiyeva S."/>
            <person name="Abbasov M."/>
            <person name="Kaur K."/>
            <person name="Hamwieh A."/>
            <person name="Solovyev V."/>
            <person name="Salamov A."/>
            <person name="Braich B."/>
            <person name="Kosarev P."/>
            <person name="Mahmoud A."/>
            <person name="Hajiyev E."/>
            <person name="Babayeva S."/>
            <person name="Izzatullayeva V."/>
            <person name="Mammadov A."/>
            <person name="Mammadov A."/>
            <person name="Sharifova S."/>
            <person name="Ojaghi J."/>
            <person name="Eynullazada K."/>
            <person name="Bayramov B."/>
            <person name="Abdulazimova A."/>
            <person name="Shahmuradov I."/>
        </authorList>
    </citation>
    <scope>NUCLEOTIDE SEQUENCE [LARGE SCALE GENOMIC DNA]</scope>
    <source>
        <strain evidence="2">cv. AG2017</strain>
        <tissue evidence="1">Leaf</tissue>
    </source>
</reference>
<protein>
    <recommendedName>
        <fullName evidence="3">Reverse transcriptase domain-containing protein</fullName>
    </recommendedName>
</protein>
<dbReference type="EMBL" id="PGOL01005466">
    <property type="protein sequence ID" value="PKI35081.1"/>
    <property type="molecule type" value="Genomic_DNA"/>
</dbReference>
<name>A0A2I0HTP0_PUNGR</name>
<dbReference type="AlphaFoldDB" id="A0A2I0HTP0"/>
<comment type="caution">
    <text evidence="1">The sequence shown here is derived from an EMBL/GenBank/DDBJ whole genome shotgun (WGS) entry which is preliminary data.</text>
</comment>
<evidence type="ECO:0008006" key="3">
    <source>
        <dbReference type="Google" id="ProtNLM"/>
    </source>
</evidence>
<organism evidence="1 2">
    <name type="scientific">Punica granatum</name>
    <name type="common">Pomegranate</name>
    <dbReference type="NCBI Taxonomy" id="22663"/>
    <lineage>
        <taxon>Eukaryota</taxon>
        <taxon>Viridiplantae</taxon>
        <taxon>Streptophyta</taxon>
        <taxon>Embryophyta</taxon>
        <taxon>Tracheophyta</taxon>
        <taxon>Spermatophyta</taxon>
        <taxon>Magnoliopsida</taxon>
        <taxon>eudicotyledons</taxon>
        <taxon>Gunneridae</taxon>
        <taxon>Pentapetalae</taxon>
        <taxon>rosids</taxon>
        <taxon>malvids</taxon>
        <taxon>Myrtales</taxon>
        <taxon>Lythraceae</taxon>
        <taxon>Punica</taxon>
    </lineage>
</organism>
<evidence type="ECO:0000313" key="1">
    <source>
        <dbReference type="EMBL" id="PKI35081.1"/>
    </source>
</evidence>